<gene>
    <name evidence="3" type="ORF">HPHI1048_LOCUS18106</name>
</gene>
<dbReference type="SMART" id="SM00066">
    <property type="entry name" value="GAL4"/>
    <property type="match status" value="1"/>
</dbReference>
<reference evidence="3" key="1">
    <citation type="submission" date="2021-01" db="EMBL/GenBank/DDBJ databases">
        <authorList>
            <person name="Corre E."/>
            <person name="Pelletier E."/>
            <person name="Niang G."/>
            <person name="Scheremetjew M."/>
            <person name="Finn R."/>
            <person name="Kale V."/>
            <person name="Holt S."/>
            <person name="Cochrane G."/>
            <person name="Meng A."/>
            <person name="Brown T."/>
            <person name="Cohen L."/>
        </authorList>
    </citation>
    <scope>NUCLEOTIDE SEQUENCE</scope>
    <source>
        <strain evidence="3">CCMP325</strain>
    </source>
</reference>
<accession>A0A7S0HUC6</accession>
<dbReference type="GO" id="GO:0000981">
    <property type="term" value="F:DNA-binding transcription factor activity, RNA polymerase II-specific"/>
    <property type="evidence" value="ECO:0007669"/>
    <property type="project" value="InterPro"/>
</dbReference>
<dbReference type="PROSITE" id="PS50048">
    <property type="entry name" value="ZN2_CY6_FUNGAL_2"/>
    <property type="match status" value="1"/>
</dbReference>
<dbReference type="Pfam" id="PF00172">
    <property type="entry name" value="Zn_clus"/>
    <property type="match status" value="1"/>
</dbReference>
<dbReference type="EMBL" id="HBEO01026901">
    <property type="protein sequence ID" value="CAD8498212.1"/>
    <property type="molecule type" value="Transcribed_RNA"/>
</dbReference>
<dbReference type="AlphaFoldDB" id="A0A7S0HUC6"/>
<dbReference type="GO" id="GO:0008270">
    <property type="term" value="F:zinc ion binding"/>
    <property type="evidence" value="ECO:0007669"/>
    <property type="project" value="InterPro"/>
</dbReference>
<feature type="region of interest" description="Disordered" evidence="1">
    <location>
        <begin position="392"/>
        <end position="422"/>
    </location>
</feature>
<feature type="domain" description="Zn(2)-C6 fungal-type" evidence="2">
    <location>
        <begin position="35"/>
        <end position="62"/>
    </location>
</feature>
<evidence type="ECO:0000259" key="2">
    <source>
        <dbReference type="PROSITE" id="PS50048"/>
    </source>
</evidence>
<name>A0A7S0HUC6_9CRYP</name>
<dbReference type="CDD" id="cd00067">
    <property type="entry name" value="GAL4"/>
    <property type="match status" value="1"/>
</dbReference>
<protein>
    <recommendedName>
        <fullName evidence="2">Zn(2)-C6 fungal-type domain-containing protein</fullName>
    </recommendedName>
</protein>
<organism evidence="3">
    <name type="scientific">Hanusia phi</name>
    <dbReference type="NCBI Taxonomy" id="3032"/>
    <lineage>
        <taxon>Eukaryota</taxon>
        <taxon>Cryptophyceae</taxon>
        <taxon>Pyrenomonadales</taxon>
        <taxon>Geminigeraceae</taxon>
        <taxon>Hanusia</taxon>
    </lineage>
</organism>
<dbReference type="InterPro" id="IPR036864">
    <property type="entry name" value="Zn2-C6_fun-type_DNA-bd_sf"/>
</dbReference>
<feature type="compositionally biased region" description="Polar residues" evidence="1">
    <location>
        <begin position="392"/>
        <end position="405"/>
    </location>
</feature>
<dbReference type="InterPro" id="IPR001138">
    <property type="entry name" value="Zn2Cys6_DnaBD"/>
</dbReference>
<sequence>MPNSVELALEGAAQKSDLYKMRRWLSTSRHIAKSACEACRKAKAKCQETRPCTRCISRGLPCGDIPSSQLTIVHTIDTIDRPLMTLRDGVMLIHDDVVFRDQESKKLPVRALRMIWEWGFVAKDLEKMFKAMTPSLRSSFGRALGALETLAHHSMPSNVNEDFQPAISQASAEHSIWENSSIGYQCFTWDPIKNKRTSANCNQTMAGFFRLHREEGLARIAGNDARIPTTDLRFLCQFMEDMLRIKDPVVTNFCRYSTNVFKTGHSEGVLLRQTTKKTFDAMGRLSRISMTYAPVSAEEYDQAMSKAPDMCVPLLVSLFGSVSTGQDLLYDEQIGQRESIAQLAKTAQGRKILDHLAVLIEQKFAHIIQMADQLSIKQEVRSPYCFLPSNPWRDTSQSPVGSRTSLESDHSTPSPPPSAGSEWECIVEPPGASFVPLTYVKEQQDTSLYIPAVIPDGFDSLGHSFSQATAGWTDPNLDTFQFQPVQFNVVDFGFPAYSVSDGRSDKLNHVN</sequence>
<evidence type="ECO:0000256" key="1">
    <source>
        <dbReference type="SAM" id="MobiDB-lite"/>
    </source>
</evidence>
<proteinExistence type="predicted"/>
<dbReference type="PROSITE" id="PS00463">
    <property type="entry name" value="ZN2_CY6_FUNGAL_1"/>
    <property type="match status" value="1"/>
</dbReference>
<evidence type="ECO:0000313" key="3">
    <source>
        <dbReference type="EMBL" id="CAD8498212.1"/>
    </source>
</evidence>
<dbReference type="Gene3D" id="4.10.240.10">
    <property type="entry name" value="Zn(2)-C6 fungal-type DNA-binding domain"/>
    <property type="match status" value="1"/>
</dbReference>
<dbReference type="SUPFAM" id="SSF57701">
    <property type="entry name" value="Zn2/Cys6 DNA-binding domain"/>
    <property type="match status" value="1"/>
</dbReference>